<keyword evidence="3" id="KW-1185">Reference proteome</keyword>
<feature type="signal peptide" evidence="1">
    <location>
        <begin position="1"/>
        <end position="24"/>
    </location>
</feature>
<comment type="caution">
    <text evidence="2">The sequence shown here is derived from an EMBL/GenBank/DDBJ whole genome shotgun (WGS) entry which is preliminary data.</text>
</comment>
<evidence type="ECO:0000313" key="2">
    <source>
        <dbReference type="EMBL" id="MFB9949790.1"/>
    </source>
</evidence>
<proteinExistence type="predicted"/>
<dbReference type="RefSeq" id="WP_377261215.1">
    <property type="nucleotide sequence ID" value="NZ_JBHMAA010000014.1"/>
</dbReference>
<keyword evidence="1" id="KW-0732">Signal</keyword>
<evidence type="ECO:0000256" key="1">
    <source>
        <dbReference type="SAM" id="SignalP"/>
    </source>
</evidence>
<gene>
    <name evidence="2" type="ORF">ACFFP0_13075</name>
</gene>
<protein>
    <submittedName>
        <fullName evidence="2">Uncharacterized protein</fullName>
    </submittedName>
</protein>
<name>A0ABV6AGS7_9HYPH</name>
<reference evidence="2 3" key="1">
    <citation type="submission" date="2024-09" db="EMBL/GenBank/DDBJ databases">
        <authorList>
            <person name="Sun Q."/>
            <person name="Mori K."/>
        </authorList>
    </citation>
    <scope>NUCLEOTIDE SEQUENCE [LARGE SCALE GENOMIC DNA]</scope>
    <source>
        <strain evidence="2 3">TBRC 4938</strain>
    </source>
</reference>
<dbReference type="Proteomes" id="UP001589692">
    <property type="component" value="Unassembled WGS sequence"/>
</dbReference>
<accession>A0ABV6AGS7</accession>
<sequence>MPDMKTTLLAATLVLMTLPMTGRAEELPAPVHGVTFEEWASANGRLANKMDRGEVLNVLQIDDAAFEEVNEHFLRVLKNGNPAGETFRVYGTAFGDPNQGRFKNAGKPVGTKNKLATFDDYARVQGHLQAATKAGIDPQKVLDEHNLTPYEYSQEAGKWVRQLAENASKENGAEATLKWNSTIEAYEAEYTARYGRK</sequence>
<feature type="chain" id="PRO_5047066384" evidence="1">
    <location>
        <begin position="25"/>
        <end position="197"/>
    </location>
</feature>
<organism evidence="2 3">
    <name type="scientific">Rhizobium puerariae</name>
    <dbReference type="NCBI Taxonomy" id="1585791"/>
    <lineage>
        <taxon>Bacteria</taxon>
        <taxon>Pseudomonadati</taxon>
        <taxon>Pseudomonadota</taxon>
        <taxon>Alphaproteobacteria</taxon>
        <taxon>Hyphomicrobiales</taxon>
        <taxon>Rhizobiaceae</taxon>
        <taxon>Rhizobium/Agrobacterium group</taxon>
        <taxon>Rhizobium</taxon>
    </lineage>
</organism>
<evidence type="ECO:0000313" key="3">
    <source>
        <dbReference type="Proteomes" id="UP001589692"/>
    </source>
</evidence>
<dbReference type="EMBL" id="JBHMAA010000014">
    <property type="protein sequence ID" value="MFB9949790.1"/>
    <property type="molecule type" value="Genomic_DNA"/>
</dbReference>